<dbReference type="AlphaFoldDB" id="A0A9P7CE45"/>
<evidence type="ECO:0000256" key="4">
    <source>
        <dbReference type="ARBA" id="ARBA00023125"/>
    </source>
</evidence>
<feature type="compositionally biased region" description="Polar residues" evidence="7">
    <location>
        <begin position="140"/>
        <end position="176"/>
    </location>
</feature>
<dbReference type="GO" id="GO:0042796">
    <property type="term" value="P:snRNA transcription by RNA polymerase III"/>
    <property type="evidence" value="ECO:0007669"/>
    <property type="project" value="TreeGrafter"/>
</dbReference>
<comment type="similarity">
    <text evidence="2">Belongs to the SNAPC3/SRD2 family.</text>
</comment>
<evidence type="ECO:0000256" key="7">
    <source>
        <dbReference type="SAM" id="MobiDB-lite"/>
    </source>
</evidence>
<evidence type="ECO:0000256" key="3">
    <source>
        <dbReference type="ARBA" id="ARBA00023015"/>
    </source>
</evidence>
<dbReference type="GO" id="GO:0003681">
    <property type="term" value="F:bent DNA binding"/>
    <property type="evidence" value="ECO:0007669"/>
    <property type="project" value="TreeGrafter"/>
</dbReference>
<dbReference type="GO" id="GO:0001046">
    <property type="term" value="F:core promoter sequence-specific DNA binding"/>
    <property type="evidence" value="ECO:0007669"/>
    <property type="project" value="TreeGrafter"/>
</dbReference>
<evidence type="ECO:0000256" key="5">
    <source>
        <dbReference type="ARBA" id="ARBA00023163"/>
    </source>
</evidence>
<dbReference type="GO" id="GO:0001006">
    <property type="term" value="F:RNA polymerase III type 3 promoter sequence-specific DNA binding"/>
    <property type="evidence" value="ECO:0007669"/>
    <property type="project" value="TreeGrafter"/>
</dbReference>
<accession>A0A9P7CE45</accession>
<evidence type="ECO:0008006" key="10">
    <source>
        <dbReference type="Google" id="ProtNLM"/>
    </source>
</evidence>
<proteinExistence type="inferred from homology"/>
<name>A0A9P7CE45_RHIOR</name>
<dbReference type="GO" id="GO:0042795">
    <property type="term" value="P:snRNA transcription by RNA polymerase II"/>
    <property type="evidence" value="ECO:0007669"/>
    <property type="project" value="TreeGrafter"/>
</dbReference>
<dbReference type="InterPro" id="IPR022042">
    <property type="entry name" value="snRNA-activating_su3"/>
</dbReference>
<comment type="caution">
    <text evidence="8">The sequence shown here is derived from an EMBL/GenBank/DDBJ whole genome shotgun (WGS) entry which is preliminary data.</text>
</comment>
<sequence length="406" mass="47094">MTTPSSLQKSFNKLFESQARRENEPSFQAKKRKHKEIDLEPYNNISVYSEFFQDPELISEISADAHRIYKKMQVKISRIRPRLEAVTDKRPQAKDVLSTRVMDNEHAQILDSVEEAVRENQFYVNPIVPKRRMYIRENSAAASPSMSQSTDDIDEGNNSKPQLDNNPDSQISSSVEGTRTSFELRDIFDNIAALIEQSPLNSVGSTYLYTLLNRQHDPASYIYTMPEHTSISKNRIDWKTIEETLITIVLFTPGSSTKKGQEIELLGSHSIGDLRDAICCLLDFSTNSQDILNTQSKRLKPSFIYMDHVFYIDTRHAANTLESYRPHISKWLDKKKINKQVFNYQVVDMQSALLKDQNILFNRPFVFSHEDDCEHMFLIKDLRLISPNEYESLTDFPRTTYTLYYN</sequence>
<dbReference type="GO" id="GO:0019185">
    <property type="term" value="C:snRNA-activating protein complex"/>
    <property type="evidence" value="ECO:0007669"/>
    <property type="project" value="TreeGrafter"/>
</dbReference>
<evidence type="ECO:0000313" key="9">
    <source>
        <dbReference type="Proteomes" id="UP000717996"/>
    </source>
</evidence>
<keyword evidence="4" id="KW-0238">DNA-binding</keyword>
<evidence type="ECO:0000256" key="2">
    <source>
        <dbReference type="ARBA" id="ARBA00010410"/>
    </source>
</evidence>
<dbReference type="OrthoDB" id="3437960at2759"/>
<reference evidence="8" key="1">
    <citation type="journal article" date="2020" name="Microb. Genom.">
        <title>Genetic diversity of clinical and environmental Mucorales isolates obtained from an investigation of mucormycosis cases among solid organ transplant recipients.</title>
        <authorList>
            <person name="Nguyen M.H."/>
            <person name="Kaul D."/>
            <person name="Muto C."/>
            <person name="Cheng S.J."/>
            <person name="Richter R.A."/>
            <person name="Bruno V.M."/>
            <person name="Liu G."/>
            <person name="Beyhan S."/>
            <person name="Sundermann A.J."/>
            <person name="Mounaud S."/>
            <person name="Pasculle A.W."/>
            <person name="Nierman W.C."/>
            <person name="Driscoll E."/>
            <person name="Cumbie R."/>
            <person name="Clancy C.J."/>
            <person name="Dupont C.L."/>
        </authorList>
    </citation>
    <scope>NUCLEOTIDE SEQUENCE</scope>
    <source>
        <strain evidence="8">GL16</strain>
    </source>
</reference>
<dbReference type="PANTHER" id="PTHR13421:SF16">
    <property type="entry name" value="SNRNA-ACTIVATING PROTEIN COMPLEX SUBUNIT 3"/>
    <property type="match status" value="1"/>
</dbReference>
<comment type="subcellular location">
    <subcellularLocation>
        <location evidence="1">Nucleus</location>
    </subcellularLocation>
</comment>
<dbReference type="EMBL" id="JAANIT010000346">
    <property type="protein sequence ID" value="KAG1548722.1"/>
    <property type="molecule type" value="Genomic_DNA"/>
</dbReference>
<organism evidence="8 9">
    <name type="scientific">Rhizopus oryzae</name>
    <name type="common">Mucormycosis agent</name>
    <name type="synonym">Rhizopus arrhizus var. delemar</name>
    <dbReference type="NCBI Taxonomy" id="64495"/>
    <lineage>
        <taxon>Eukaryota</taxon>
        <taxon>Fungi</taxon>
        <taxon>Fungi incertae sedis</taxon>
        <taxon>Mucoromycota</taxon>
        <taxon>Mucoromycotina</taxon>
        <taxon>Mucoromycetes</taxon>
        <taxon>Mucorales</taxon>
        <taxon>Mucorineae</taxon>
        <taxon>Rhizopodaceae</taxon>
        <taxon>Rhizopus</taxon>
    </lineage>
</organism>
<evidence type="ECO:0000313" key="8">
    <source>
        <dbReference type="EMBL" id="KAG1548722.1"/>
    </source>
</evidence>
<evidence type="ECO:0000256" key="6">
    <source>
        <dbReference type="ARBA" id="ARBA00023242"/>
    </source>
</evidence>
<dbReference type="Proteomes" id="UP000717996">
    <property type="component" value="Unassembled WGS sequence"/>
</dbReference>
<gene>
    <name evidence="8" type="ORF">G6F51_003492</name>
</gene>
<evidence type="ECO:0000256" key="1">
    <source>
        <dbReference type="ARBA" id="ARBA00004123"/>
    </source>
</evidence>
<keyword evidence="6" id="KW-0539">Nucleus</keyword>
<dbReference type="GO" id="GO:0000978">
    <property type="term" value="F:RNA polymerase II cis-regulatory region sequence-specific DNA binding"/>
    <property type="evidence" value="ECO:0007669"/>
    <property type="project" value="TreeGrafter"/>
</dbReference>
<dbReference type="Pfam" id="PF12251">
    <property type="entry name" value="SNAPC3"/>
    <property type="match status" value="1"/>
</dbReference>
<protein>
    <recommendedName>
        <fullName evidence="10">snRNA-activating protein complex subunit 3</fullName>
    </recommendedName>
</protein>
<feature type="region of interest" description="Disordered" evidence="7">
    <location>
        <begin position="139"/>
        <end position="176"/>
    </location>
</feature>
<dbReference type="GO" id="GO:0005634">
    <property type="term" value="C:nucleus"/>
    <property type="evidence" value="ECO:0007669"/>
    <property type="project" value="UniProtKB-SubCell"/>
</dbReference>
<keyword evidence="3" id="KW-0805">Transcription regulation</keyword>
<dbReference type="PANTHER" id="PTHR13421">
    <property type="entry name" value="SNRNA-ACTIVATING PROTEIN COMPLEX SUBUNIT 3"/>
    <property type="match status" value="1"/>
</dbReference>
<keyword evidence="5" id="KW-0804">Transcription</keyword>